<feature type="site" description="Important for catalytic activity and assists the phosphoryl transfer reaction to Asp8 by balancing charge and orienting the reacting groups" evidence="5">
    <location>
        <position position="146"/>
    </location>
</feature>
<evidence type="ECO:0000313" key="6">
    <source>
        <dbReference type="EMBL" id="KAA2368280.1"/>
    </source>
</evidence>
<name>A0A5B3G4F1_9BACT</name>
<feature type="binding site" evidence="3">
    <location>
        <position position="24"/>
    </location>
    <ligand>
        <name>substrate</name>
    </ligand>
</feature>
<dbReference type="GO" id="GO:0050308">
    <property type="term" value="F:sugar-phosphatase activity"/>
    <property type="evidence" value="ECO:0007669"/>
    <property type="project" value="TreeGrafter"/>
</dbReference>
<dbReference type="PANTHER" id="PTHR43481:SF4">
    <property type="entry name" value="GLYCEROL-1-PHOSPHATE PHOSPHOHYDROLASE 1-RELATED"/>
    <property type="match status" value="1"/>
</dbReference>
<dbReference type="InterPro" id="IPR006439">
    <property type="entry name" value="HAD-SF_hydro_IA"/>
</dbReference>
<dbReference type="EC" id="5.4.2.6" evidence="6"/>
<comment type="similarity">
    <text evidence="1">Belongs to the HAD-like hydrolase superfamily. CbbY/CbbZ/Gph/YieH family.</text>
</comment>
<dbReference type="AlphaFoldDB" id="A0A5B3G4F1"/>
<feature type="binding site" evidence="3">
    <location>
        <position position="146"/>
    </location>
    <ligand>
        <name>substrate</name>
    </ligand>
</feature>
<organism evidence="6 9">
    <name type="scientific">Alistipes shahii</name>
    <dbReference type="NCBI Taxonomy" id="328814"/>
    <lineage>
        <taxon>Bacteria</taxon>
        <taxon>Pseudomonadati</taxon>
        <taxon>Bacteroidota</taxon>
        <taxon>Bacteroidia</taxon>
        <taxon>Bacteroidales</taxon>
        <taxon>Rikenellaceae</taxon>
        <taxon>Alistipes</taxon>
    </lineage>
</organism>
<dbReference type="SFLD" id="SFLDG01135">
    <property type="entry name" value="C1.5.6:_HAD__Beta-PGM__Phospha"/>
    <property type="match status" value="1"/>
</dbReference>
<gene>
    <name evidence="6" type="primary">pgmB</name>
    <name evidence="7" type="ORF">F2Y07_06665</name>
    <name evidence="6" type="ORF">F2Y13_10505</name>
</gene>
<dbReference type="EMBL" id="VVXK01000015">
    <property type="protein sequence ID" value="KAA2368280.1"/>
    <property type="molecule type" value="Genomic_DNA"/>
</dbReference>
<dbReference type="SUPFAM" id="SSF56784">
    <property type="entry name" value="HAD-like"/>
    <property type="match status" value="1"/>
</dbReference>
<evidence type="ECO:0000256" key="2">
    <source>
        <dbReference type="PIRSR" id="PIRSR610972-1"/>
    </source>
</evidence>
<comment type="caution">
    <text evidence="6">The sequence shown here is derived from an EMBL/GenBank/DDBJ whole genome shotgun (WGS) entry which is preliminary data.</text>
</comment>
<dbReference type="InterPro" id="IPR023214">
    <property type="entry name" value="HAD_sf"/>
</dbReference>
<dbReference type="NCBIfam" id="TIGR02009">
    <property type="entry name" value="PGMB-YQAB-SF"/>
    <property type="match status" value="1"/>
</dbReference>
<dbReference type="EMBL" id="VVXJ01000012">
    <property type="protein sequence ID" value="KAA2375925.1"/>
    <property type="molecule type" value="Genomic_DNA"/>
</dbReference>
<dbReference type="Gene3D" id="3.40.50.1000">
    <property type="entry name" value="HAD superfamily/HAD-like"/>
    <property type="match status" value="1"/>
</dbReference>
<feature type="binding site" evidence="4">
    <location>
        <position position="10"/>
    </location>
    <ligand>
        <name>Mg(2+)</name>
        <dbReference type="ChEBI" id="CHEBI:18420"/>
    </ligand>
</feature>
<evidence type="ECO:0000313" key="8">
    <source>
        <dbReference type="Proteomes" id="UP000322658"/>
    </source>
</evidence>
<keyword evidence="4" id="KW-0479">Metal-binding</keyword>
<feature type="active site" description="Nucleophile" evidence="2">
    <location>
        <position position="8"/>
    </location>
</feature>
<dbReference type="Proteomes" id="UP000323567">
    <property type="component" value="Unassembled WGS sequence"/>
</dbReference>
<dbReference type="InterPro" id="IPR036412">
    <property type="entry name" value="HAD-like_sf"/>
</dbReference>
<proteinExistence type="inferred from homology"/>
<dbReference type="InterPro" id="IPR051806">
    <property type="entry name" value="HAD-like_SPP"/>
</dbReference>
<reference evidence="8 9" key="1">
    <citation type="journal article" date="2019" name="Nat. Med.">
        <title>A library of human gut bacterial isolates paired with longitudinal multiomics data enables mechanistic microbiome research.</title>
        <authorList>
            <person name="Poyet M."/>
            <person name="Groussin M."/>
            <person name="Gibbons S.M."/>
            <person name="Avila-Pacheco J."/>
            <person name="Jiang X."/>
            <person name="Kearney S.M."/>
            <person name="Perrotta A.R."/>
            <person name="Berdy B."/>
            <person name="Zhao S."/>
            <person name="Lieberman T.D."/>
            <person name="Swanson P.K."/>
            <person name="Smith M."/>
            <person name="Roesemann S."/>
            <person name="Alexander J.E."/>
            <person name="Rich S.A."/>
            <person name="Livny J."/>
            <person name="Vlamakis H."/>
            <person name="Clish C."/>
            <person name="Bullock K."/>
            <person name="Deik A."/>
            <person name="Scott J."/>
            <person name="Pierce K.A."/>
            <person name="Xavier R.J."/>
            <person name="Alm E.J."/>
        </authorList>
    </citation>
    <scope>NUCLEOTIDE SEQUENCE [LARGE SCALE GENOMIC DNA]</scope>
    <source>
        <strain evidence="7 8">BIOML-A1</strain>
        <strain evidence="6 9">BIOML-A2</strain>
    </source>
</reference>
<feature type="binding site" evidence="4">
    <location>
        <position position="8"/>
    </location>
    <ligand>
        <name>Mg(2+)</name>
        <dbReference type="ChEBI" id="CHEBI:18420"/>
    </ligand>
</feature>
<evidence type="ECO:0000313" key="7">
    <source>
        <dbReference type="EMBL" id="KAA2375925.1"/>
    </source>
</evidence>
<dbReference type="GeneID" id="92758267"/>
<comment type="cofactor">
    <cofactor evidence="4">
        <name>Mg(2+)</name>
        <dbReference type="ChEBI" id="CHEBI:18420"/>
    </cofactor>
    <text evidence="4">Binds 2 magnesium ions per subunit.</text>
</comment>
<feature type="binding site" evidence="4">
    <location>
        <position position="171"/>
    </location>
    <ligand>
        <name>Mg(2+)</name>
        <dbReference type="ChEBI" id="CHEBI:18420"/>
    </ligand>
</feature>
<feature type="binding site" evidence="3">
    <location>
        <position position="51"/>
    </location>
    <ligand>
        <name>substrate</name>
    </ligand>
</feature>
<dbReference type="SFLD" id="SFLDS00003">
    <property type="entry name" value="Haloacid_Dehalogenase"/>
    <property type="match status" value="1"/>
</dbReference>
<dbReference type="CDD" id="cd02598">
    <property type="entry name" value="HAD_BPGM"/>
    <property type="match status" value="1"/>
</dbReference>
<feature type="binding site" evidence="4">
    <location>
        <position position="170"/>
    </location>
    <ligand>
        <name>Mg(2+)</name>
        <dbReference type="ChEBI" id="CHEBI:18420"/>
    </ligand>
</feature>
<dbReference type="SFLD" id="SFLDG01129">
    <property type="entry name" value="C1.5:_HAD__Beta-PGM__Phosphata"/>
    <property type="match status" value="1"/>
</dbReference>
<feature type="active site" description="Proton donor/acceptor" evidence="2">
    <location>
        <position position="10"/>
    </location>
</feature>
<feature type="binding site" evidence="3">
    <location>
        <begin position="115"/>
        <end position="119"/>
    </location>
    <ligand>
        <name>substrate</name>
    </ligand>
</feature>
<evidence type="ECO:0000256" key="1">
    <source>
        <dbReference type="ARBA" id="ARBA00006171"/>
    </source>
</evidence>
<dbReference type="NCBIfam" id="TIGR01509">
    <property type="entry name" value="HAD-SF-IA-v3"/>
    <property type="match status" value="1"/>
</dbReference>
<feature type="binding site" evidence="3">
    <location>
        <begin position="8"/>
        <end position="10"/>
    </location>
    <ligand>
        <name>substrate</name>
    </ligand>
</feature>
<evidence type="ECO:0000256" key="4">
    <source>
        <dbReference type="PIRSR" id="PIRSR610972-3"/>
    </source>
</evidence>
<keyword evidence="6" id="KW-0413">Isomerase</keyword>
<dbReference type="InterPro" id="IPR010972">
    <property type="entry name" value="Beta-PGM"/>
</dbReference>
<protein>
    <submittedName>
        <fullName evidence="6">Beta-phosphoglucomutase</fullName>
        <ecNumber evidence="6">5.4.2.6</ecNumber>
    </submittedName>
</protein>
<accession>A0A5B3G4F1</accession>
<evidence type="ECO:0000256" key="3">
    <source>
        <dbReference type="PIRSR" id="PIRSR610972-2"/>
    </source>
</evidence>
<dbReference type="GO" id="GO:0005975">
    <property type="term" value="P:carbohydrate metabolic process"/>
    <property type="evidence" value="ECO:0007669"/>
    <property type="project" value="InterPro"/>
</dbReference>
<dbReference type="GO" id="GO:0000287">
    <property type="term" value="F:magnesium ion binding"/>
    <property type="evidence" value="ECO:0007669"/>
    <property type="project" value="InterPro"/>
</dbReference>
<sequence>MIDCCIFDLDGVVVDTARYHYLAWAALARELGFEFTPVQGEATKGVSRMASLEIVLRAGGLEGRFSAAERERLAAEKNARYLRFVSQMTPAEVLPGVAAFLHDVRSRGVRTVLGSASKNAGTILDRCGLRPLFDAVVDGNEVSRAKPDPEVFLKGAAAVDAAPSVCVVFEDAAAGIEAASRAGMRSVGVGGGASLSAATMRLETFAGFTFEQLAMKIDRD</sequence>
<dbReference type="RefSeq" id="WP_015545904.1">
    <property type="nucleotide sequence ID" value="NZ_AP031448.1"/>
</dbReference>
<dbReference type="GO" id="GO:0008801">
    <property type="term" value="F:beta-phosphoglucomutase activity"/>
    <property type="evidence" value="ECO:0007669"/>
    <property type="project" value="UniProtKB-EC"/>
</dbReference>
<dbReference type="InterPro" id="IPR023198">
    <property type="entry name" value="PGP-like_dom2"/>
</dbReference>
<dbReference type="PANTHER" id="PTHR43481">
    <property type="entry name" value="FRUCTOSE-1-PHOSPHATE PHOSPHATASE"/>
    <property type="match status" value="1"/>
</dbReference>
<dbReference type="NCBIfam" id="TIGR01990">
    <property type="entry name" value="bPGM"/>
    <property type="match status" value="1"/>
</dbReference>
<keyword evidence="4" id="KW-0460">Magnesium</keyword>
<dbReference type="Proteomes" id="UP000322658">
    <property type="component" value="Unassembled WGS sequence"/>
</dbReference>
<evidence type="ECO:0000256" key="5">
    <source>
        <dbReference type="PIRSR" id="PIRSR610972-4"/>
    </source>
</evidence>
<dbReference type="Gene3D" id="1.10.150.240">
    <property type="entry name" value="Putative phosphatase, domain 2"/>
    <property type="match status" value="1"/>
</dbReference>
<feature type="binding site" evidence="3">
    <location>
        <position position="77"/>
    </location>
    <ligand>
        <name>substrate</name>
    </ligand>
</feature>
<dbReference type="Pfam" id="PF00702">
    <property type="entry name" value="Hydrolase"/>
    <property type="match status" value="1"/>
</dbReference>
<dbReference type="InterPro" id="IPR010976">
    <property type="entry name" value="B-phosphoglucomutase_hydrolase"/>
</dbReference>
<evidence type="ECO:0000313" key="9">
    <source>
        <dbReference type="Proteomes" id="UP000323567"/>
    </source>
</evidence>
<feature type="site" description="Important for catalytic activity and assists the phosphoryl transfer reaction to Asp8 by balancing charge and orienting the reacting groups" evidence="5">
    <location>
        <position position="115"/>
    </location>
</feature>